<dbReference type="Proteomes" id="UP000199119">
    <property type="component" value="Unassembled WGS sequence"/>
</dbReference>
<evidence type="ECO:0000313" key="6">
    <source>
        <dbReference type="EMBL" id="SFF29072.1"/>
    </source>
</evidence>
<sequence>MYVPIRWSLAKRLALQGSQTGGLIAVNIPFLDLKAVNQRFAGEFITALQRVLDSGWFIQGEELAQFEGEFAQYCGTQYGIGVGNGLDALTLILKSYVELGKIGLRDEVILPANSFVATALAVSHAGLAPVLVEPDPLTSNICPKAVEAVITPRTRTIMPVHLYGRLAAMQALRSIADSHQLLLIEDAAQAHGASAQGRHAGSFGDAAGFSFFPGKNLGALGDAGAIVTSDPELAACARSLRNYGSSKKYHHDCIGLNSRLDELQAAFLRIKLKQLPADVEARRAMARRYCEGIVHPTITTPGIPTPAHGPAWHLFTVHTQHRDALQSHLRSRGIETLIHYPIPICSQPAYAASQQKSFPISESLARTVLSLPLYPGLSDQQRVIDACNDFKTH</sequence>
<proteinExistence type="inferred from homology"/>
<evidence type="ECO:0000256" key="2">
    <source>
        <dbReference type="ARBA" id="ARBA00037999"/>
    </source>
</evidence>
<dbReference type="Gene3D" id="3.90.1150.10">
    <property type="entry name" value="Aspartate Aminotransferase, domain 1"/>
    <property type="match status" value="1"/>
</dbReference>
<name>A0A1I2HHB4_9BURK</name>
<keyword evidence="1 4" id="KW-0663">Pyridoxal phosphate</keyword>
<dbReference type="Gene3D" id="3.40.640.10">
    <property type="entry name" value="Type I PLP-dependent aspartate aminotransferase-like (Major domain)"/>
    <property type="match status" value="1"/>
</dbReference>
<dbReference type="PANTHER" id="PTHR30244:SF36">
    <property type="entry name" value="3-OXO-GLUCOSE-6-PHOSPHATE:GLUTAMATE AMINOTRANSFERASE"/>
    <property type="match status" value="1"/>
</dbReference>
<dbReference type="GO" id="GO:0000271">
    <property type="term" value="P:polysaccharide biosynthetic process"/>
    <property type="evidence" value="ECO:0007669"/>
    <property type="project" value="TreeGrafter"/>
</dbReference>
<evidence type="ECO:0000256" key="3">
    <source>
        <dbReference type="PIRSR" id="PIRSR000390-1"/>
    </source>
</evidence>
<protein>
    <submittedName>
        <fullName evidence="6">dTDP-4-amino-4,6-dideoxygalactose transaminase</fullName>
    </submittedName>
</protein>
<dbReference type="InterPro" id="IPR000653">
    <property type="entry name" value="DegT/StrS_aminotransferase"/>
</dbReference>
<evidence type="ECO:0000313" key="7">
    <source>
        <dbReference type="Proteomes" id="UP000199119"/>
    </source>
</evidence>
<dbReference type="InterPro" id="IPR015424">
    <property type="entry name" value="PyrdxlP-dep_Trfase"/>
</dbReference>
<dbReference type="SUPFAM" id="SSF53383">
    <property type="entry name" value="PLP-dependent transferases"/>
    <property type="match status" value="1"/>
</dbReference>
<feature type="modified residue" description="N6-(pyridoxal phosphate)lysine" evidence="4">
    <location>
        <position position="215"/>
    </location>
</feature>
<dbReference type="STRING" id="1177982.SAMN04489711_12331"/>
<dbReference type="Pfam" id="PF01041">
    <property type="entry name" value="DegT_DnrJ_EryC1"/>
    <property type="match status" value="1"/>
</dbReference>
<accession>A0A1I2HHB4</accession>
<dbReference type="GO" id="GO:0030170">
    <property type="term" value="F:pyridoxal phosphate binding"/>
    <property type="evidence" value="ECO:0007669"/>
    <property type="project" value="TreeGrafter"/>
</dbReference>
<keyword evidence="7" id="KW-1185">Reference proteome</keyword>
<dbReference type="CDD" id="cd00616">
    <property type="entry name" value="AHBA_syn"/>
    <property type="match status" value="1"/>
</dbReference>
<dbReference type="EMBL" id="FONX01000023">
    <property type="protein sequence ID" value="SFF29072.1"/>
    <property type="molecule type" value="Genomic_DNA"/>
</dbReference>
<evidence type="ECO:0000256" key="5">
    <source>
        <dbReference type="RuleBase" id="RU004508"/>
    </source>
</evidence>
<evidence type="ECO:0000256" key="1">
    <source>
        <dbReference type="ARBA" id="ARBA00022898"/>
    </source>
</evidence>
<dbReference type="InterPro" id="IPR015422">
    <property type="entry name" value="PyrdxlP-dep_Trfase_small"/>
</dbReference>
<dbReference type="InterPro" id="IPR015421">
    <property type="entry name" value="PyrdxlP-dep_Trfase_major"/>
</dbReference>
<evidence type="ECO:0000256" key="4">
    <source>
        <dbReference type="PIRSR" id="PIRSR000390-2"/>
    </source>
</evidence>
<dbReference type="AlphaFoldDB" id="A0A1I2HHB4"/>
<dbReference type="OrthoDB" id="9804264at2"/>
<feature type="active site" description="Proton acceptor" evidence="3">
    <location>
        <position position="215"/>
    </location>
</feature>
<dbReference type="GO" id="GO:0008483">
    <property type="term" value="F:transaminase activity"/>
    <property type="evidence" value="ECO:0007669"/>
    <property type="project" value="TreeGrafter"/>
</dbReference>
<dbReference type="PIRSF" id="PIRSF000390">
    <property type="entry name" value="PLP_StrS"/>
    <property type="match status" value="1"/>
</dbReference>
<comment type="similarity">
    <text evidence="2 5">Belongs to the DegT/DnrJ/EryC1 family.</text>
</comment>
<reference evidence="7" key="1">
    <citation type="submission" date="2016-10" db="EMBL/GenBank/DDBJ databases">
        <authorList>
            <person name="Varghese N."/>
            <person name="Submissions S."/>
        </authorList>
    </citation>
    <scope>NUCLEOTIDE SEQUENCE [LARGE SCALE GENOMIC DNA]</scope>
    <source>
        <strain evidence="7">DSM 27981</strain>
    </source>
</reference>
<organism evidence="6 7">
    <name type="scientific">Paracidovorax wautersii</name>
    <dbReference type="NCBI Taxonomy" id="1177982"/>
    <lineage>
        <taxon>Bacteria</taxon>
        <taxon>Pseudomonadati</taxon>
        <taxon>Pseudomonadota</taxon>
        <taxon>Betaproteobacteria</taxon>
        <taxon>Burkholderiales</taxon>
        <taxon>Comamonadaceae</taxon>
        <taxon>Paracidovorax</taxon>
    </lineage>
</organism>
<gene>
    <name evidence="6" type="ORF">SAMN04489711_12331</name>
</gene>
<dbReference type="PANTHER" id="PTHR30244">
    <property type="entry name" value="TRANSAMINASE"/>
    <property type="match status" value="1"/>
</dbReference>